<accession>A0A1H2KNE0</accession>
<keyword evidence="2" id="KW-0449">Lipoprotein</keyword>
<dbReference type="InterPro" id="IPR019674">
    <property type="entry name" value="Lipoprotein_LpqN/LpqT-like"/>
</dbReference>
<dbReference type="EMBL" id="FNLM01000034">
    <property type="protein sequence ID" value="SDU70164.1"/>
    <property type="molecule type" value="Genomic_DNA"/>
</dbReference>
<evidence type="ECO:0000313" key="2">
    <source>
        <dbReference type="EMBL" id="SDU70164.1"/>
    </source>
</evidence>
<organism evidence="2 3">
    <name type="scientific">Gordonia westfalica</name>
    <dbReference type="NCBI Taxonomy" id="158898"/>
    <lineage>
        <taxon>Bacteria</taxon>
        <taxon>Bacillati</taxon>
        <taxon>Actinomycetota</taxon>
        <taxon>Actinomycetes</taxon>
        <taxon>Mycobacteriales</taxon>
        <taxon>Gordoniaceae</taxon>
        <taxon>Gordonia</taxon>
    </lineage>
</organism>
<name>A0A1H2KNE0_9ACTN</name>
<dbReference type="RefSeq" id="WP_074852093.1">
    <property type="nucleotide sequence ID" value="NZ_FNLM01000034.1"/>
</dbReference>
<keyword evidence="1" id="KW-0732">Signal</keyword>
<dbReference type="STRING" id="158898.SAMN04488548_1343468"/>
<evidence type="ECO:0000313" key="3">
    <source>
        <dbReference type="Proteomes" id="UP000183180"/>
    </source>
</evidence>
<dbReference type="AlphaFoldDB" id="A0A1H2KNE0"/>
<dbReference type="Pfam" id="PF10738">
    <property type="entry name" value="Lpp-LpqN"/>
    <property type="match status" value="1"/>
</dbReference>
<dbReference type="Proteomes" id="UP000183180">
    <property type="component" value="Unassembled WGS sequence"/>
</dbReference>
<reference evidence="2 3" key="1">
    <citation type="submission" date="2016-10" db="EMBL/GenBank/DDBJ databases">
        <authorList>
            <person name="de Groot N.N."/>
        </authorList>
    </citation>
    <scope>NUCLEOTIDE SEQUENCE [LARGE SCALE GENOMIC DNA]</scope>
    <source>
        <strain evidence="2 3">DSM 44215</strain>
    </source>
</reference>
<dbReference type="Gene3D" id="3.40.1000.10">
    <property type="entry name" value="Mog1/PsbP, alpha/beta/alpha sandwich"/>
    <property type="match status" value="1"/>
</dbReference>
<gene>
    <name evidence="2" type="ORF">SAMN04488548_1343468</name>
</gene>
<protein>
    <submittedName>
        <fullName evidence="2">Probable lipoprotein LpqN</fullName>
    </submittedName>
</protein>
<sequence length="166" mass="18411">MAVSHARVVDPRTIAGDVRLDVDPARFRPDPSGSRLGLFALFSAYQGTEAAFRDNVAVVLTRFIVDSTVDVNDLFDHAFVEARSLPDWTEQRADRYPITSRTQGATIQAGSFRDPTGQWLYSVNKYELYQRANVAYLLQCTGTTSSQDVSTWTALIDAVSSARIDD</sequence>
<evidence type="ECO:0000256" key="1">
    <source>
        <dbReference type="ARBA" id="ARBA00022729"/>
    </source>
</evidence>
<dbReference type="OrthoDB" id="4369169at2"/>
<proteinExistence type="predicted"/>